<keyword evidence="6" id="KW-1185">Reference proteome</keyword>
<dbReference type="PANTHER" id="PTHR20842:SF0">
    <property type="entry name" value="ALPHA-ASPARTYL DIPEPTIDASE"/>
    <property type="match status" value="1"/>
</dbReference>
<dbReference type="Gene3D" id="3.40.50.880">
    <property type="match status" value="1"/>
</dbReference>
<proteinExistence type="inferred from homology"/>
<dbReference type="Proteomes" id="UP000028542">
    <property type="component" value="Unassembled WGS sequence"/>
</dbReference>
<evidence type="ECO:0000256" key="3">
    <source>
        <dbReference type="ARBA" id="ARBA00022801"/>
    </source>
</evidence>
<dbReference type="EMBL" id="JPMD01000032">
    <property type="protein sequence ID" value="KEZ85660.1"/>
    <property type="molecule type" value="Genomic_DNA"/>
</dbReference>
<dbReference type="Pfam" id="PF03575">
    <property type="entry name" value="Peptidase_S51"/>
    <property type="match status" value="1"/>
</dbReference>
<evidence type="ECO:0000313" key="6">
    <source>
        <dbReference type="Proteomes" id="UP000028542"/>
    </source>
</evidence>
<dbReference type="GO" id="GO:0008236">
    <property type="term" value="F:serine-type peptidase activity"/>
    <property type="evidence" value="ECO:0007669"/>
    <property type="project" value="UniProtKB-KW"/>
</dbReference>
<dbReference type="STRING" id="318464.IO99_13415"/>
<comment type="caution">
    <text evidence="5">The sequence shown here is derived from an EMBL/GenBank/DDBJ whole genome shotgun (WGS) entry which is preliminary data.</text>
</comment>
<dbReference type="AlphaFoldDB" id="A0A084J9M6"/>
<sequence length="184" mass="20457">MQNLILTSTGFTNRNIKEKFLELVNMPKDKIRAIFIPTAAITEDAKVWIPECKNDLLDAGILEDNIVTYDLDRIMSCDEICNFNVIYVCGGTTQHLLNKMNETNFNIPLKKFLHNGGIYVGVSAGSVVLSQNLPNNLGYINCTLNVHAEEGTECGYLNTSDCPNVKLMDNQAIIITDNDIAIIE</sequence>
<name>A0A084J9M6_9CLOT</name>
<reference evidence="5 6" key="1">
    <citation type="submission" date="2014-07" db="EMBL/GenBank/DDBJ databases">
        <title>Draft genome of Clostridium sulfidigenes 113A isolated from sediments associated with methane hydrate from Krishna Godavari basin.</title>
        <authorList>
            <person name="Honkalas V.S."/>
            <person name="Dabir A.P."/>
            <person name="Arora P."/>
            <person name="Dhakephalkar P.K."/>
        </authorList>
    </citation>
    <scope>NUCLEOTIDE SEQUENCE [LARGE SCALE GENOMIC DNA]</scope>
    <source>
        <strain evidence="5 6">113A</strain>
    </source>
</reference>
<dbReference type="PANTHER" id="PTHR20842">
    <property type="entry name" value="PROTEASE S51 ALPHA-ASPARTYL DIPEPTIDASE"/>
    <property type="match status" value="1"/>
</dbReference>
<organism evidence="5 6">
    <name type="scientific">Clostridium sulfidigenes</name>
    <dbReference type="NCBI Taxonomy" id="318464"/>
    <lineage>
        <taxon>Bacteria</taxon>
        <taxon>Bacillati</taxon>
        <taxon>Bacillota</taxon>
        <taxon>Clostridia</taxon>
        <taxon>Eubacteriales</taxon>
        <taxon>Clostridiaceae</taxon>
        <taxon>Clostridium</taxon>
    </lineage>
</organism>
<evidence type="ECO:0000256" key="2">
    <source>
        <dbReference type="ARBA" id="ARBA00022670"/>
    </source>
</evidence>
<accession>A0A084J9M6</accession>
<dbReference type="GO" id="GO:0006508">
    <property type="term" value="P:proteolysis"/>
    <property type="evidence" value="ECO:0007669"/>
    <property type="project" value="UniProtKB-KW"/>
</dbReference>
<dbReference type="RefSeq" id="WP_035134037.1">
    <property type="nucleotide sequence ID" value="NZ_JPMD01000032.1"/>
</dbReference>
<keyword evidence="2" id="KW-0645">Protease</keyword>
<protein>
    <recommendedName>
        <fullName evidence="7">Peptidase</fullName>
    </recommendedName>
</protein>
<evidence type="ECO:0008006" key="7">
    <source>
        <dbReference type="Google" id="ProtNLM"/>
    </source>
</evidence>
<evidence type="ECO:0000313" key="5">
    <source>
        <dbReference type="EMBL" id="KEZ85660.1"/>
    </source>
</evidence>
<evidence type="ECO:0000256" key="1">
    <source>
        <dbReference type="ARBA" id="ARBA00006534"/>
    </source>
</evidence>
<dbReference type="InterPro" id="IPR005320">
    <property type="entry name" value="Peptidase_S51"/>
</dbReference>
<evidence type="ECO:0000256" key="4">
    <source>
        <dbReference type="ARBA" id="ARBA00022825"/>
    </source>
</evidence>
<comment type="similarity">
    <text evidence="1">Belongs to the peptidase S51 family.</text>
</comment>
<keyword evidence="4" id="KW-0720">Serine protease</keyword>
<dbReference type="eggNOG" id="COG3340">
    <property type="taxonomic scope" value="Bacteria"/>
</dbReference>
<gene>
    <name evidence="5" type="ORF">IO99_13415</name>
</gene>
<dbReference type="InterPro" id="IPR029062">
    <property type="entry name" value="Class_I_gatase-like"/>
</dbReference>
<keyword evidence="3" id="KW-0378">Hydrolase</keyword>
<dbReference type="SUPFAM" id="SSF52317">
    <property type="entry name" value="Class I glutamine amidotransferase-like"/>
    <property type="match status" value="1"/>
</dbReference>